<dbReference type="RefSeq" id="WP_308422580.1">
    <property type="nucleotide sequence ID" value="NZ_BMLK01000002.1"/>
</dbReference>
<name>A0ABQ2J8D3_9SPHN</name>
<evidence type="ECO:0000259" key="1">
    <source>
        <dbReference type="Pfam" id="PF03886"/>
    </source>
</evidence>
<keyword evidence="3" id="KW-1185">Reference proteome</keyword>
<dbReference type="EMBL" id="BMLK01000002">
    <property type="protein sequence ID" value="GGN41743.1"/>
    <property type="molecule type" value="Genomic_DNA"/>
</dbReference>
<evidence type="ECO:0000313" key="3">
    <source>
        <dbReference type="Proteomes" id="UP000605099"/>
    </source>
</evidence>
<reference evidence="3" key="1">
    <citation type="journal article" date="2019" name="Int. J. Syst. Evol. Microbiol.">
        <title>The Global Catalogue of Microorganisms (GCM) 10K type strain sequencing project: providing services to taxonomists for standard genome sequencing and annotation.</title>
        <authorList>
            <consortium name="The Broad Institute Genomics Platform"/>
            <consortium name="The Broad Institute Genome Sequencing Center for Infectious Disease"/>
            <person name="Wu L."/>
            <person name="Ma J."/>
        </authorList>
    </citation>
    <scope>NUCLEOTIDE SEQUENCE [LARGE SCALE GENOMIC DNA]</scope>
    <source>
        <strain evidence="3">CGMCC 1.6784</strain>
    </source>
</reference>
<dbReference type="Pfam" id="PF03886">
    <property type="entry name" value="ABC_trans_aux"/>
    <property type="match status" value="1"/>
</dbReference>
<feature type="domain" description="ABC-type transport auxiliary lipoprotein component" evidence="1">
    <location>
        <begin position="63"/>
        <end position="215"/>
    </location>
</feature>
<dbReference type="SUPFAM" id="SSF159594">
    <property type="entry name" value="XCC0632-like"/>
    <property type="match status" value="1"/>
</dbReference>
<dbReference type="InterPro" id="IPR005586">
    <property type="entry name" value="ABC_trans_aux"/>
</dbReference>
<comment type="caution">
    <text evidence="2">The sequence shown here is derived from an EMBL/GenBank/DDBJ whole genome shotgun (WGS) entry which is preliminary data.</text>
</comment>
<organism evidence="2 3">
    <name type="scientific">Novosphingobium indicum</name>
    <dbReference type="NCBI Taxonomy" id="462949"/>
    <lineage>
        <taxon>Bacteria</taxon>
        <taxon>Pseudomonadati</taxon>
        <taxon>Pseudomonadota</taxon>
        <taxon>Alphaproteobacteria</taxon>
        <taxon>Sphingomonadales</taxon>
        <taxon>Sphingomonadaceae</taxon>
        <taxon>Novosphingobium</taxon>
    </lineage>
</organism>
<evidence type="ECO:0000313" key="2">
    <source>
        <dbReference type="EMBL" id="GGN41743.1"/>
    </source>
</evidence>
<dbReference type="Gene3D" id="3.40.50.10610">
    <property type="entry name" value="ABC-type transport auxiliary lipoprotein component"/>
    <property type="match status" value="1"/>
</dbReference>
<gene>
    <name evidence="2" type="ORF">GCM10011349_04140</name>
</gene>
<sequence length="221" mass="23714">MSAGMETMMEEAMKSPDKTGALRGGMIKGVLLAASCFALSGCLSLGSKAPDELFRLTPEETAPAGATTSGPITEAIVVQDPEADRSLDVLRVPVRVDASSLAYLKKAGWIEKPTRQFRSLLAETLRARTNRLVVEGGDFEMAGKTQLGGRLLEMGYDVQKRAVVVRFDAILREGAGDASLKTRRFESIVNVMEPKAKYVGPAINQAANDVARQVADWVQGA</sequence>
<accession>A0ABQ2J8D3</accession>
<protein>
    <recommendedName>
        <fullName evidence="1">ABC-type transport auxiliary lipoprotein component domain-containing protein</fullName>
    </recommendedName>
</protein>
<proteinExistence type="predicted"/>
<dbReference type="Proteomes" id="UP000605099">
    <property type="component" value="Unassembled WGS sequence"/>
</dbReference>